<dbReference type="GO" id="GO:0016491">
    <property type="term" value="F:oxidoreductase activity"/>
    <property type="evidence" value="ECO:0007669"/>
    <property type="project" value="UniProtKB-KW"/>
</dbReference>
<dbReference type="PANTHER" id="PTHR43477:SF1">
    <property type="entry name" value="DIHYDROANTICAPSIN 7-DEHYDROGENASE"/>
    <property type="match status" value="1"/>
</dbReference>
<dbReference type="AlphaFoldDB" id="A0A4V1RVF7"/>
<dbReference type="PANTHER" id="PTHR43477">
    <property type="entry name" value="DIHYDROANTICAPSIN 7-DEHYDROGENASE"/>
    <property type="match status" value="1"/>
</dbReference>
<gene>
    <name evidence="3" type="ORF">EQG79_28870</name>
</gene>
<protein>
    <submittedName>
        <fullName evidence="3">SDR family oxidoreductase</fullName>
    </submittedName>
</protein>
<evidence type="ECO:0000313" key="3">
    <source>
        <dbReference type="EMBL" id="RYC66608.1"/>
    </source>
</evidence>
<comment type="similarity">
    <text evidence="1">Belongs to the short-chain dehydrogenases/reductases (SDR) family.</text>
</comment>
<dbReference type="CDD" id="cd05233">
    <property type="entry name" value="SDR_c"/>
    <property type="match status" value="1"/>
</dbReference>
<dbReference type="Gene3D" id="3.40.50.720">
    <property type="entry name" value="NAD(P)-binding Rossmann-like Domain"/>
    <property type="match status" value="1"/>
</dbReference>
<dbReference type="SUPFAM" id="SSF51735">
    <property type="entry name" value="NAD(P)-binding Rossmann-fold domains"/>
    <property type="match status" value="1"/>
</dbReference>
<comment type="caution">
    <text evidence="3">The sequence shown here is derived from an EMBL/GenBank/DDBJ whole genome shotgun (WGS) entry which is preliminary data.</text>
</comment>
<dbReference type="InterPro" id="IPR002347">
    <property type="entry name" value="SDR_fam"/>
</dbReference>
<evidence type="ECO:0000313" key="4">
    <source>
        <dbReference type="Proteomes" id="UP000290407"/>
    </source>
</evidence>
<evidence type="ECO:0000256" key="2">
    <source>
        <dbReference type="ARBA" id="ARBA00023002"/>
    </source>
</evidence>
<dbReference type="Proteomes" id="UP000290407">
    <property type="component" value="Unassembled WGS sequence"/>
</dbReference>
<proteinExistence type="inferred from homology"/>
<keyword evidence="2" id="KW-0560">Oxidoreductase</keyword>
<keyword evidence="4" id="KW-1185">Reference proteome</keyword>
<dbReference type="PRINTS" id="PR00081">
    <property type="entry name" value="GDHRDH"/>
</dbReference>
<dbReference type="InterPro" id="IPR036291">
    <property type="entry name" value="NAD(P)-bd_dom_sf"/>
</dbReference>
<dbReference type="EMBL" id="SBLB01000013">
    <property type="protein sequence ID" value="RYC66608.1"/>
    <property type="molecule type" value="Genomic_DNA"/>
</dbReference>
<organism evidence="3 4">
    <name type="scientific">Spirosoma sordidisoli</name>
    <dbReference type="NCBI Taxonomy" id="2502893"/>
    <lineage>
        <taxon>Bacteria</taxon>
        <taxon>Pseudomonadati</taxon>
        <taxon>Bacteroidota</taxon>
        <taxon>Cytophagia</taxon>
        <taxon>Cytophagales</taxon>
        <taxon>Cytophagaceae</taxon>
        <taxon>Spirosoma</taxon>
    </lineage>
</organism>
<evidence type="ECO:0000256" key="1">
    <source>
        <dbReference type="ARBA" id="ARBA00006484"/>
    </source>
</evidence>
<dbReference type="InterPro" id="IPR051122">
    <property type="entry name" value="SDR_DHRS6-like"/>
</dbReference>
<sequence length="273" mass="29123">MSLFASHFFVTGSLIRHYLCTNYQELTFASLVNNEPMVLSNKNIVIIGGSSGIGLATAQLAYQQGATVTITGTSTATVQQAAQRIGPIAAYPLDITDEQAVHQFFDPFTDLDHVFIAAGGTKLGSIFEGTVADHAMPIQLRLLGIIHVVRAAAHKLRPGGSFTFTGGLSTDRPVSGAWVSGIATAIAEQMARVLALDLAPIRFNAVSPGYTDTPMWDRVLGDQREQVLARVAQTLPVKRIAKPGEVARAVLFLMQNESVTGEVIHVDGGARLV</sequence>
<accession>A0A4V1RVF7</accession>
<reference evidence="3 4" key="1">
    <citation type="submission" date="2019-01" db="EMBL/GenBank/DDBJ databases">
        <title>Spirosoma flava sp. nov., a propanil-degrading bacterium isolated from herbicide-contaminated soil.</title>
        <authorList>
            <person name="Zhang L."/>
            <person name="Jiang J.-D."/>
        </authorList>
    </citation>
    <scope>NUCLEOTIDE SEQUENCE [LARGE SCALE GENOMIC DNA]</scope>
    <source>
        <strain evidence="3 4">TY50</strain>
    </source>
</reference>
<dbReference type="Pfam" id="PF13561">
    <property type="entry name" value="adh_short_C2"/>
    <property type="match status" value="1"/>
</dbReference>
<name>A0A4V1RVF7_9BACT</name>